<protein>
    <recommendedName>
        <fullName evidence="4">R2-like ligand binding oxidase</fullName>
    </recommendedName>
    <alternativeName>
        <fullName evidence="10">Ribonucleotide reductase R2 subunit homolog</fullName>
    </alternativeName>
    <alternativeName>
        <fullName evidence="9">Ribonucleotide reductase small subunit homolog</fullName>
    </alternativeName>
</protein>
<evidence type="ECO:0000256" key="9">
    <source>
        <dbReference type="ARBA" id="ARBA00031672"/>
    </source>
</evidence>
<dbReference type="AlphaFoldDB" id="A0A2R6Y116"/>
<dbReference type="PANTHER" id="PTHR23409">
    <property type="entry name" value="RIBONUCLEOSIDE-DIPHOSPHATE REDUCTASE SMALL CHAIN"/>
    <property type="match status" value="1"/>
</dbReference>
<comment type="cofactor">
    <cofactor evidence="1">
        <name>Mn(2+)</name>
        <dbReference type="ChEBI" id="CHEBI:29035"/>
    </cofactor>
</comment>
<dbReference type="GO" id="GO:0009263">
    <property type="term" value="P:deoxyribonucleotide biosynthetic process"/>
    <property type="evidence" value="ECO:0007669"/>
    <property type="project" value="InterPro"/>
</dbReference>
<dbReference type="GO" id="GO:0016491">
    <property type="term" value="F:oxidoreductase activity"/>
    <property type="evidence" value="ECO:0007669"/>
    <property type="project" value="UniProtKB-KW"/>
</dbReference>
<dbReference type="InterPro" id="IPR000358">
    <property type="entry name" value="RNR_small_fam"/>
</dbReference>
<dbReference type="EMBL" id="PEBX01000031">
    <property type="protein sequence ID" value="PTQ56360.1"/>
    <property type="molecule type" value="Genomic_DNA"/>
</dbReference>
<evidence type="ECO:0000256" key="2">
    <source>
        <dbReference type="ARBA" id="ARBA00001962"/>
    </source>
</evidence>
<dbReference type="InterPro" id="IPR009078">
    <property type="entry name" value="Ferritin-like_SF"/>
</dbReference>
<dbReference type="Gene3D" id="1.10.620.20">
    <property type="entry name" value="Ribonucleotide Reductase, subunit A"/>
    <property type="match status" value="1"/>
</dbReference>
<proteinExistence type="inferred from homology"/>
<dbReference type="CDD" id="cd07911">
    <property type="entry name" value="RNRR2_Rv0233_like"/>
    <property type="match status" value="1"/>
</dbReference>
<reference evidence="12" key="1">
    <citation type="journal article" date="2018" name="Sci. Rep.">
        <title>Lignite coal burning seam in the remote Altai Mountains harbors a hydrogen-driven thermophilic microbial community.</title>
        <authorList>
            <person name="Kadnikov V.V."/>
            <person name="Mardanov A.V."/>
            <person name="Ivasenko D.A."/>
            <person name="Antsiferov D.V."/>
            <person name="Beletsky A.V."/>
            <person name="Karnachuk O.V."/>
            <person name="Ravin N.V."/>
        </authorList>
    </citation>
    <scope>NUCLEOTIDE SEQUENCE [LARGE SCALE GENOMIC DNA]</scope>
</reference>
<keyword evidence="6" id="KW-0560">Oxidoreductase</keyword>
<dbReference type="SUPFAM" id="SSF47240">
    <property type="entry name" value="Ferritin-like"/>
    <property type="match status" value="1"/>
</dbReference>
<evidence type="ECO:0000256" key="3">
    <source>
        <dbReference type="ARBA" id="ARBA00007873"/>
    </source>
</evidence>
<evidence type="ECO:0000256" key="5">
    <source>
        <dbReference type="ARBA" id="ARBA00022723"/>
    </source>
</evidence>
<dbReference type="GO" id="GO:0046872">
    <property type="term" value="F:metal ion binding"/>
    <property type="evidence" value="ECO:0007669"/>
    <property type="project" value="UniProtKB-KW"/>
</dbReference>
<evidence type="ECO:0000256" key="8">
    <source>
        <dbReference type="ARBA" id="ARBA00023211"/>
    </source>
</evidence>
<evidence type="ECO:0000313" key="11">
    <source>
        <dbReference type="EMBL" id="PTQ56360.1"/>
    </source>
</evidence>
<dbReference type="PANTHER" id="PTHR23409:SF36">
    <property type="entry name" value="R2-LIKE LIGAND BINDING OXIDASE"/>
    <property type="match status" value="1"/>
</dbReference>
<gene>
    <name evidence="11" type="ORF">BSOLF_0295</name>
</gene>
<dbReference type="NCBIfam" id="NF006202">
    <property type="entry name" value="PRK08326.1-5"/>
    <property type="match status" value="1"/>
</dbReference>
<evidence type="ECO:0000256" key="6">
    <source>
        <dbReference type="ARBA" id="ARBA00023002"/>
    </source>
</evidence>
<comment type="caution">
    <text evidence="11">The sequence shown here is derived from an EMBL/GenBank/DDBJ whole genome shotgun (WGS) entry which is preliminary data.</text>
</comment>
<evidence type="ECO:0000256" key="4">
    <source>
        <dbReference type="ARBA" id="ARBA00013559"/>
    </source>
</evidence>
<evidence type="ECO:0000313" key="12">
    <source>
        <dbReference type="Proteomes" id="UP000244338"/>
    </source>
</evidence>
<dbReference type="InterPro" id="IPR033908">
    <property type="entry name" value="R2LOX"/>
</dbReference>
<keyword evidence="8" id="KW-0464">Manganese</keyword>
<dbReference type="Pfam" id="PF00268">
    <property type="entry name" value="Ribonuc_red_sm"/>
    <property type="match status" value="1"/>
</dbReference>
<dbReference type="NCBIfam" id="NF006198">
    <property type="entry name" value="PRK08326.1-1"/>
    <property type="match status" value="1"/>
</dbReference>
<comment type="cofactor">
    <cofactor evidence="2">
        <name>Fe cation</name>
        <dbReference type="ChEBI" id="CHEBI:24875"/>
    </cofactor>
</comment>
<evidence type="ECO:0000256" key="10">
    <source>
        <dbReference type="ARBA" id="ARBA00032636"/>
    </source>
</evidence>
<organism evidence="11 12">
    <name type="scientific">Candidatus Carbonibacillus altaicus</name>
    <dbReference type="NCBI Taxonomy" id="2163959"/>
    <lineage>
        <taxon>Bacteria</taxon>
        <taxon>Bacillati</taxon>
        <taxon>Bacillota</taxon>
        <taxon>Bacilli</taxon>
        <taxon>Bacillales</taxon>
        <taxon>Candidatus Carbonibacillus</taxon>
    </lineage>
</organism>
<dbReference type="NCBIfam" id="NF006200">
    <property type="entry name" value="PRK08326.1-3"/>
    <property type="match status" value="1"/>
</dbReference>
<evidence type="ECO:0000256" key="1">
    <source>
        <dbReference type="ARBA" id="ARBA00001936"/>
    </source>
</evidence>
<sequence>MRTFTSTSVKGLRQDILPMRLYHKAKKLGTWDPKDIDLTQDKEDWKNFTDKERVLLLKLISLFVAGEESVTVDLLPLIQVMADEGRLEEEMFLTTFLFEEAKHVEMMRRLLDEVVGIQEDVSQYHKENYKKIFYEYLPESMNQLKHDPSPKAQAEASVTYNMIVEGVLAETGYYAFYRSLEQIGKMPGLLKSIEYLKKDESRHIGYGTYLLSRLIAEYTSIWDVVNKRLALLLPYAIGVVNDVLENETSLPFGVEPSEFIQYAQQQFQSRMDILERARNRSVDDLYAIKEQEIGVTG</sequence>
<evidence type="ECO:0000256" key="7">
    <source>
        <dbReference type="ARBA" id="ARBA00023004"/>
    </source>
</evidence>
<accession>A0A2R6Y116</accession>
<keyword evidence="5" id="KW-0479">Metal-binding</keyword>
<dbReference type="InterPro" id="IPR012348">
    <property type="entry name" value="RNR-like"/>
</dbReference>
<name>A0A2R6Y116_9BACL</name>
<comment type="similarity">
    <text evidence="3">Belongs to the ribonucleoside diphosphate reductase small chain family. R2-like ligand binding oxidase subfamily.</text>
</comment>
<dbReference type="Proteomes" id="UP000244338">
    <property type="component" value="Unassembled WGS sequence"/>
</dbReference>
<keyword evidence="7" id="KW-0408">Iron</keyword>